<evidence type="ECO:0000259" key="18">
    <source>
        <dbReference type="PROSITE" id="PS50894"/>
    </source>
</evidence>
<protein>
    <recommendedName>
        <fullName evidence="3">histidine kinase</fullName>
        <ecNumber evidence="3">2.7.13.3</ecNumber>
    </recommendedName>
</protein>
<keyword evidence="8" id="KW-0067">ATP-binding</keyword>
<dbReference type="CDD" id="cd00082">
    <property type="entry name" value="HisKA"/>
    <property type="match status" value="1"/>
</dbReference>
<dbReference type="InterPro" id="IPR036097">
    <property type="entry name" value="HisK_dim/P_sf"/>
</dbReference>
<evidence type="ECO:0000259" key="16">
    <source>
        <dbReference type="PROSITE" id="PS50109"/>
    </source>
</evidence>
<dbReference type="InterPro" id="IPR001789">
    <property type="entry name" value="Sig_transdc_resp-reg_receiver"/>
</dbReference>
<keyword evidence="10" id="KW-0902">Two-component regulatory system</keyword>
<dbReference type="Gene3D" id="3.30.565.10">
    <property type="entry name" value="Histidine kinase-like ATPase, C-terminal domain"/>
    <property type="match status" value="1"/>
</dbReference>
<dbReference type="InterPro" id="IPR011006">
    <property type="entry name" value="CheY-like_superfamily"/>
</dbReference>
<dbReference type="InterPro" id="IPR004358">
    <property type="entry name" value="Sig_transdc_His_kin-like_C"/>
</dbReference>
<dbReference type="InterPro" id="IPR036890">
    <property type="entry name" value="HATPase_C_sf"/>
</dbReference>
<dbReference type="Pfam" id="PF01627">
    <property type="entry name" value="Hpt"/>
    <property type="match status" value="1"/>
</dbReference>
<keyword evidence="11 15" id="KW-0472">Membrane</keyword>
<feature type="modified residue" description="Phosphohistidine" evidence="12">
    <location>
        <position position="797"/>
    </location>
</feature>
<dbReference type="SUPFAM" id="SSF52172">
    <property type="entry name" value="CheY-like"/>
    <property type="match status" value="1"/>
</dbReference>
<dbReference type="GO" id="GO:0000155">
    <property type="term" value="F:phosphorelay sensor kinase activity"/>
    <property type="evidence" value="ECO:0007669"/>
    <property type="project" value="InterPro"/>
</dbReference>
<dbReference type="InterPro" id="IPR003661">
    <property type="entry name" value="HisK_dim/P_dom"/>
</dbReference>
<dbReference type="PRINTS" id="PR00344">
    <property type="entry name" value="BCTRLSENSOR"/>
</dbReference>
<dbReference type="Gene3D" id="1.10.287.130">
    <property type="match status" value="1"/>
</dbReference>
<name>A0A806JYK7_9BACT</name>
<dbReference type="InterPro" id="IPR005467">
    <property type="entry name" value="His_kinase_dom"/>
</dbReference>
<keyword evidence="4" id="KW-1003">Cell membrane</keyword>
<evidence type="ECO:0000256" key="3">
    <source>
        <dbReference type="ARBA" id="ARBA00012438"/>
    </source>
</evidence>
<comment type="catalytic activity">
    <reaction evidence="1">
        <text>ATP + protein L-histidine = ADP + protein N-phospho-L-histidine.</text>
        <dbReference type="EC" id="2.7.13.3"/>
    </reaction>
</comment>
<comment type="subcellular location">
    <subcellularLocation>
        <location evidence="2">Cell membrane</location>
        <topology evidence="2">Multi-pass membrane protein</topology>
    </subcellularLocation>
</comment>
<feature type="region of interest" description="Disordered" evidence="14">
    <location>
        <begin position="727"/>
        <end position="746"/>
    </location>
</feature>
<proteinExistence type="predicted"/>
<evidence type="ECO:0000256" key="4">
    <source>
        <dbReference type="ARBA" id="ARBA00022475"/>
    </source>
</evidence>
<dbReference type="InterPro" id="IPR008207">
    <property type="entry name" value="Sig_transdc_His_kin_Hpt_dom"/>
</dbReference>
<evidence type="ECO:0000256" key="9">
    <source>
        <dbReference type="ARBA" id="ARBA00022989"/>
    </source>
</evidence>
<evidence type="ECO:0000313" key="19">
    <source>
        <dbReference type="EMBL" id="AGS51592.1"/>
    </source>
</evidence>
<feature type="domain" description="Response regulatory" evidence="17">
    <location>
        <begin position="599"/>
        <end position="717"/>
    </location>
</feature>
<dbReference type="SMART" id="SM00387">
    <property type="entry name" value="HATPase_c"/>
    <property type="match status" value="1"/>
</dbReference>
<evidence type="ECO:0000256" key="13">
    <source>
        <dbReference type="PROSITE-ProRule" id="PRU00169"/>
    </source>
</evidence>
<keyword evidence="7" id="KW-0547">Nucleotide-binding</keyword>
<dbReference type="FunFam" id="3.30.565.10:FF:000010">
    <property type="entry name" value="Sensor histidine kinase RcsC"/>
    <property type="match status" value="1"/>
</dbReference>
<dbReference type="Gene3D" id="1.20.120.160">
    <property type="entry name" value="HPT domain"/>
    <property type="match status" value="1"/>
</dbReference>
<feature type="domain" description="HPt" evidence="18">
    <location>
        <begin position="758"/>
        <end position="851"/>
    </location>
</feature>
<dbReference type="CDD" id="cd17546">
    <property type="entry name" value="REC_hyHK_CKI1_RcsC-like"/>
    <property type="match status" value="1"/>
</dbReference>
<dbReference type="PROSITE" id="PS50894">
    <property type="entry name" value="HPT"/>
    <property type="match status" value="1"/>
</dbReference>
<evidence type="ECO:0000256" key="12">
    <source>
        <dbReference type="PROSITE-ProRule" id="PRU00110"/>
    </source>
</evidence>
<dbReference type="SUPFAM" id="SSF55874">
    <property type="entry name" value="ATPase domain of HSP90 chaperone/DNA topoisomerase II/histidine kinase"/>
    <property type="match status" value="1"/>
</dbReference>
<feature type="transmembrane region" description="Helical" evidence="15">
    <location>
        <begin position="192"/>
        <end position="213"/>
    </location>
</feature>
<evidence type="ECO:0000256" key="2">
    <source>
        <dbReference type="ARBA" id="ARBA00004651"/>
    </source>
</evidence>
<keyword evidence="6 15" id="KW-0812">Transmembrane</keyword>
<accession>A0A806JYK7</accession>
<evidence type="ECO:0000256" key="14">
    <source>
        <dbReference type="SAM" id="MobiDB-lite"/>
    </source>
</evidence>
<evidence type="ECO:0000256" key="15">
    <source>
        <dbReference type="SAM" id="Phobius"/>
    </source>
</evidence>
<evidence type="ECO:0000256" key="10">
    <source>
        <dbReference type="ARBA" id="ARBA00023012"/>
    </source>
</evidence>
<dbReference type="PANTHER" id="PTHR45339">
    <property type="entry name" value="HYBRID SIGNAL TRANSDUCTION HISTIDINE KINASE J"/>
    <property type="match status" value="1"/>
</dbReference>
<reference evidence="19" key="1">
    <citation type="submission" date="2012-03" db="EMBL/GenBank/DDBJ databases">
        <title>Functional metagenomics reveals considerable lignocellulase gene clusters in the gut microbiome of a wood-feeding higher termite.</title>
        <authorList>
            <person name="Liu N."/>
        </authorList>
    </citation>
    <scope>NUCLEOTIDE SEQUENCE</scope>
</reference>
<dbReference type="SMART" id="SM00388">
    <property type="entry name" value="HisKA"/>
    <property type="match status" value="1"/>
</dbReference>
<feature type="transmembrane region" description="Helical" evidence="15">
    <location>
        <begin position="15"/>
        <end position="36"/>
    </location>
</feature>
<keyword evidence="5 13" id="KW-0597">Phosphoprotein</keyword>
<dbReference type="EC" id="2.7.13.3" evidence="3"/>
<dbReference type="Pfam" id="PF00512">
    <property type="entry name" value="HisKA"/>
    <property type="match status" value="1"/>
</dbReference>
<organism evidence="19">
    <name type="scientific">uncultured bacterium contig00010</name>
    <dbReference type="NCBI Taxonomy" id="1181502"/>
    <lineage>
        <taxon>Bacteria</taxon>
        <taxon>environmental samples</taxon>
    </lineage>
</organism>
<evidence type="ECO:0000256" key="8">
    <source>
        <dbReference type="ARBA" id="ARBA00022840"/>
    </source>
</evidence>
<dbReference type="Gene3D" id="3.40.50.2300">
    <property type="match status" value="1"/>
</dbReference>
<dbReference type="SUPFAM" id="SSF47384">
    <property type="entry name" value="Homodimeric domain of signal transducing histidine kinase"/>
    <property type="match status" value="1"/>
</dbReference>
<evidence type="ECO:0000256" key="1">
    <source>
        <dbReference type="ARBA" id="ARBA00000085"/>
    </source>
</evidence>
<feature type="modified residue" description="4-aspartylphosphate" evidence="13">
    <location>
        <position position="648"/>
    </location>
</feature>
<dbReference type="SUPFAM" id="SSF47226">
    <property type="entry name" value="Histidine-containing phosphotransfer domain, HPT domain"/>
    <property type="match status" value="1"/>
</dbReference>
<dbReference type="AlphaFoldDB" id="A0A806JYK7"/>
<feature type="domain" description="Histidine kinase" evidence="16">
    <location>
        <begin position="239"/>
        <end position="459"/>
    </location>
</feature>
<dbReference type="InterPro" id="IPR024478">
    <property type="entry name" value="HlyB_4HB_MCP"/>
</dbReference>
<dbReference type="Pfam" id="PF12729">
    <property type="entry name" value="4HB_MCP_1"/>
    <property type="match status" value="1"/>
</dbReference>
<dbReference type="PROSITE" id="PS50109">
    <property type="entry name" value="HIS_KIN"/>
    <property type="match status" value="1"/>
</dbReference>
<dbReference type="GO" id="GO:0005524">
    <property type="term" value="F:ATP binding"/>
    <property type="evidence" value="ECO:0007669"/>
    <property type="project" value="UniProtKB-KW"/>
</dbReference>
<evidence type="ECO:0000256" key="7">
    <source>
        <dbReference type="ARBA" id="ARBA00022741"/>
    </source>
</evidence>
<dbReference type="PANTHER" id="PTHR45339:SF1">
    <property type="entry name" value="HYBRID SIGNAL TRANSDUCTION HISTIDINE KINASE J"/>
    <property type="match status" value="1"/>
</dbReference>
<dbReference type="InterPro" id="IPR036641">
    <property type="entry name" value="HPT_dom_sf"/>
</dbReference>
<evidence type="ECO:0000256" key="11">
    <source>
        <dbReference type="ARBA" id="ARBA00023136"/>
    </source>
</evidence>
<dbReference type="SMART" id="SM00448">
    <property type="entry name" value="REC"/>
    <property type="match status" value="1"/>
</dbReference>
<dbReference type="CDD" id="cd16922">
    <property type="entry name" value="HATPase_EvgS-ArcB-TorS-like"/>
    <property type="match status" value="1"/>
</dbReference>
<evidence type="ECO:0000256" key="5">
    <source>
        <dbReference type="ARBA" id="ARBA00022553"/>
    </source>
</evidence>
<dbReference type="PROSITE" id="PS50110">
    <property type="entry name" value="RESPONSE_REGULATORY"/>
    <property type="match status" value="1"/>
</dbReference>
<evidence type="ECO:0000256" key="6">
    <source>
        <dbReference type="ARBA" id="ARBA00022692"/>
    </source>
</evidence>
<dbReference type="Pfam" id="PF00072">
    <property type="entry name" value="Response_reg"/>
    <property type="match status" value="1"/>
</dbReference>
<dbReference type="Pfam" id="PF02518">
    <property type="entry name" value="HATPase_c"/>
    <property type="match status" value="1"/>
</dbReference>
<keyword evidence="9 15" id="KW-1133">Transmembrane helix</keyword>
<dbReference type="InterPro" id="IPR003594">
    <property type="entry name" value="HATPase_dom"/>
</dbReference>
<dbReference type="EMBL" id="JQ844165">
    <property type="protein sequence ID" value="AGS51592.1"/>
    <property type="molecule type" value="Genomic_DNA"/>
</dbReference>
<sequence>MFNIFKQFKIKKRLLLSFFIIVLFILVVGITGYTGLTSIGRLAVKTIDNVRILNDIKTYCTSVEAGISAMLNTSDDTLDQREIQITRENTEKVLSDMDKYLAVQEQFADIFSPDEMWRMYNAFDLYKVAYIPAANEIFSFLEQDRRDRALEVYLYKLTPIYNRVMFTVNTAFNKNLEHSEIRTRQRNEIAQLSAFLIVVLLLLSLLICIPLAINVSNTIAEEEEKAQASALSKSKFLAKMSHEIRTPMNAITGMAELALREDMSSSAREHTITIKQASANLLSIINDILDFSKIDSGKLEIASNEYLFTSLINDVVNIIRTKIIDSQIRFVVNIDCNIPNALLGDETRIRQILLNLLSNAFKYTEKGSVALVVKGEIHEETVDITFDVSDTGKGIKQENLSRLFEDFSQIDLTGNKGIEGTGLGLAITQGLAMAMDGTVSVSSVFGKGSVFTVTLPQKIRSKEKIASVNNPKEKSVIVYEPRKVYADSIQRTVENLGVECSLVYDEDELYSELKSGKYTFAFIASKIYEKNKDLWLKKFPNVKIILLTGYYDIITDRNLGIISMPAYAVSIANTLNGITGSSNEEINKIIAKFTSPEAKILLVDDINTNLKVAEGLLLPYKMQLDLCTSGPEAIQAVKKKDYDIVFMDHMMPDMDGIEAAGFIREWEKDNDKNFIIVALTANAVSGMKEMFLEKGFNDFLAKPIDVSKLDEILDRWIPQEKKIYGRTDTVFPPQSGRPSFPDIPGVDTDKGFAMTGGTEASYRSVLVTFRRDAEERLPLLQNIPTTETMPVFITQVHALKSASASIGAAGVSNLAAKLESAGRVKDMGFIQKNLNVFTGNLKELADNIRNIIETKAIDTKVDSTTEADLLPLFRELENALKLLRLSEIDRLMEELNQKTADGKVKELLAKISDDVLMTEFDNAILKIQEFCNDKP</sequence>
<dbReference type="GO" id="GO:0005886">
    <property type="term" value="C:plasma membrane"/>
    <property type="evidence" value="ECO:0007669"/>
    <property type="project" value="UniProtKB-SubCell"/>
</dbReference>
<evidence type="ECO:0000259" key="17">
    <source>
        <dbReference type="PROSITE" id="PS50110"/>
    </source>
</evidence>